<evidence type="ECO:0000256" key="1">
    <source>
        <dbReference type="SAM" id="MobiDB-lite"/>
    </source>
</evidence>
<name>A0A484LBS1_9ASTE</name>
<feature type="compositionally biased region" description="Low complexity" evidence="1">
    <location>
        <begin position="1"/>
        <end position="14"/>
    </location>
</feature>
<dbReference type="Proteomes" id="UP000595140">
    <property type="component" value="Unassembled WGS sequence"/>
</dbReference>
<dbReference type="OrthoDB" id="1112729at2759"/>
<dbReference type="EMBL" id="OOIL02001249">
    <property type="protein sequence ID" value="VFQ73711.1"/>
    <property type="molecule type" value="Genomic_DNA"/>
</dbReference>
<feature type="compositionally biased region" description="Low complexity" evidence="1">
    <location>
        <begin position="182"/>
        <end position="194"/>
    </location>
</feature>
<evidence type="ECO:0000313" key="3">
    <source>
        <dbReference type="Proteomes" id="UP000595140"/>
    </source>
</evidence>
<feature type="region of interest" description="Disordered" evidence="1">
    <location>
        <begin position="1"/>
        <end position="62"/>
    </location>
</feature>
<dbReference type="AlphaFoldDB" id="A0A484LBS1"/>
<accession>A0A484LBS1</accession>
<keyword evidence="3" id="KW-1185">Reference proteome</keyword>
<organism evidence="2 3">
    <name type="scientific">Cuscuta campestris</name>
    <dbReference type="NCBI Taxonomy" id="132261"/>
    <lineage>
        <taxon>Eukaryota</taxon>
        <taxon>Viridiplantae</taxon>
        <taxon>Streptophyta</taxon>
        <taxon>Embryophyta</taxon>
        <taxon>Tracheophyta</taxon>
        <taxon>Spermatophyta</taxon>
        <taxon>Magnoliopsida</taxon>
        <taxon>eudicotyledons</taxon>
        <taxon>Gunneridae</taxon>
        <taxon>Pentapetalae</taxon>
        <taxon>asterids</taxon>
        <taxon>lamiids</taxon>
        <taxon>Solanales</taxon>
        <taxon>Convolvulaceae</taxon>
        <taxon>Cuscuteae</taxon>
        <taxon>Cuscuta</taxon>
        <taxon>Cuscuta subgen. Grammica</taxon>
        <taxon>Cuscuta sect. Cleistogrammica</taxon>
    </lineage>
</organism>
<protein>
    <submittedName>
        <fullName evidence="2">Uncharacterized protein</fullName>
    </submittedName>
</protein>
<reference evidence="2 3" key="1">
    <citation type="submission" date="2018-04" db="EMBL/GenBank/DDBJ databases">
        <authorList>
            <person name="Vogel A."/>
        </authorList>
    </citation>
    <scope>NUCLEOTIDE SEQUENCE [LARGE SCALE GENOMIC DNA]</scope>
</reference>
<evidence type="ECO:0000313" key="2">
    <source>
        <dbReference type="EMBL" id="VFQ73711.1"/>
    </source>
</evidence>
<proteinExistence type="predicted"/>
<sequence length="341" mass="37229">MSSSNFDSSAPSSSPALADQPINPGQARGPPGSPQLSSAAPSDRGRQRLRKQFSSPQPKLLGPRVELEENIMALCHCQISDQGFADATNMAGPAIEVRRPSKTETTLNAPKEFFTVHLASLKRSLRSCCTLWTVVTEECLTKLGIEFVKDDHRHQPNLLRDIPERNDDSSPFVKQEEETETPVLRPGGPLPGRSRGVRWIRSKGTNSHGGIGDNGDQLSPRKRIHGEELSGRHVDHHLVQPTSRVTMGEPSERPPSLVDPPPVVNIDIETKTGSARFCVPHRQCVGLKEFPAETTATLPSADQACLSACSNRDLADMILFKFGQASLGVLELARRATIFSR</sequence>
<gene>
    <name evidence="2" type="ORF">CCAM_LOCUS15487</name>
</gene>
<feature type="region of interest" description="Disordered" evidence="1">
    <location>
        <begin position="158"/>
        <end position="221"/>
    </location>
</feature>